<dbReference type="Proteomes" id="UP001558613">
    <property type="component" value="Unassembled WGS sequence"/>
</dbReference>
<dbReference type="EMBL" id="JAYMGO010000007">
    <property type="protein sequence ID" value="KAL1270702.1"/>
    <property type="molecule type" value="Genomic_DNA"/>
</dbReference>
<reference evidence="1 2" key="1">
    <citation type="submission" date="2023-09" db="EMBL/GenBank/DDBJ databases">
        <authorList>
            <person name="Wang M."/>
        </authorList>
    </citation>
    <scope>NUCLEOTIDE SEQUENCE [LARGE SCALE GENOMIC DNA]</scope>
    <source>
        <strain evidence="1">GT-2023</strain>
        <tissue evidence="1">Liver</tissue>
    </source>
</reference>
<name>A0ABR3N1J6_9TELE</name>
<comment type="caution">
    <text evidence="1">The sequence shown here is derived from an EMBL/GenBank/DDBJ whole genome shotgun (WGS) entry which is preliminary data.</text>
</comment>
<organism evidence="1 2">
    <name type="scientific">Cirrhinus molitorella</name>
    <name type="common">mud carp</name>
    <dbReference type="NCBI Taxonomy" id="172907"/>
    <lineage>
        <taxon>Eukaryota</taxon>
        <taxon>Metazoa</taxon>
        <taxon>Chordata</taxon>
        <taxon>Craniata</taxon>
        <taxon>Vertebrata</taxon>
        <taxon>Euteleostomi</taxon>
        <taxon>Actinopterygii</taxon>
        <taxon>Neopterygii</taxon>
        <taxon>Teleostei</taxon>
        <taxon>Ostariophysi</taxon>
        <taxon>Cypriniformes</taxon>
        <taxon>Cyprinidae</taxon>
        <taxon>Labeoninae</taxon>
        <taxon>Labeonini</taxon>
        <taxon>Cirrhinus</taxon>
    </lineage>
</organism>
<evidence type="ECO:0000313" key="2">
    <source>
        <dbReference type="Proteomes" id="UP001558613"/>
    </source>
</evidence>
<accession>A0ABR3N1J6</accession>
<gene>
    <name evidence="1" type="ORF">QQF64_029718</name>
</gene>
<proteinExistence type="predicted"/>
<sequence>MKVCPRPCNFSHYQSLAVSDDDVMRTLHSALRVIHLGIHHNCVTHLLVRQPFLSPSCLNIHLSHLLPIRKLEGGKDSGIADAPTIHIKMEGVCRAPPRLHAVFS</sequence>
<protein>
    <submittedName>
        <fullName evidence="1">Uncharacterized protein</fullName>
    </submittedName>
</protein>
<evidence type="ECO:0000313" key="1">
    <source>
        <dbReference type="EMBL" id="KAL1270702.1"/>
    </source>
</evidence>
<keyword evidence="2" id="KW-1185">Reference proteome</keyword>